<dbReference type="Proteomes" id="UP000197528">
    <property type="component" value="Unassembled WGS sequence"/>
</dbReference>
<organism evidence="2 3">
    <name type="scientific">Polynucleobacter campilacus</name>
    <dbReference type="NCBI Taxonomy" id="1743163"/>
    <lineage>
        <taxon>Bacteria</taxon>
        <taxon>Pseudomonadati</taxon>
        <taxon>Pseudomonadota</taxon>
        <taxon>Betaproteobacteria</taxon>
        <taxon>Burkholderiales</taxon>
        <taxon>Burkholderiaceae</taxon>
        <taxon>Polynucleobacter</taxon>
    </lineage>
</organism>
<proteinExistence type="inferred from homology"/>
<comment type="caution">
    <text evidence="2">The sequence shown here is derived from an EMBL/GenBank/DDBJ whole genome shotgun (WGS) entry which is preliminary data.</text>
</comment>
<sequence>MKLDRYLVSAIILFAGLTPMLSFAQANYPNRPIRLIIPFTPGGVTDTSGRFIAEQLSLKLGQQVIADNKPGASGNIGSQMVAAAEPDGYTLLLGYAGTLSINPLLNEKTPFDSVKDFAPIGKIGDAILILVANNNFQGKTLADVIALSKKDPNGLSYGTSGSGGTPHIAGELLKQRTGANLVHVPYKGGGQALLDLLGGNIPLVYTAVAGANQYVSSGRIKAIAVSSAKRSPSMPDVPTFIEGGVKDFVIDDWVGLLAPAKTPKPIIDKLNQALNEILNSSEGKARLFVMGITPSPGTPEKFGEQIKADLVRFSPIVKTALSKSE</sequence>
<dbReference type="InterPro" id="IPR042100">
    <property type="entry name" value="Bug_dom1"/>
</dbReference>
<dbReference type="AlphaFoldDB" id="A0A254PUX2"/>
<dbReference type="PANTHER" id="PTHR42928:SF5">
    <property type="entry name" value="BLR1237 PROTEIN"/>
    <property type="match status" value="1"/>
</dbReference>
<accession>A0A254PUX2</accession>
<gene>
    <name evidence="2" type="ORF">CBI31_08400</name>
</gene>
<evidence type="ECO:0000313" key="2">
    <source>
        <dbReference type="EMBL" id="OWS69086.1"/>
    </source>
</evidence>
<comment type="similarity">
    <text evidence="1">Belongs to the UPF0065 (bug) family.</text>
</comment>
<dbReference type="CDD" id="cd13578">
    <property type="entry name" value="PBP2_Bug27"/>
    <property type="match status" value="1"/>
</dbReference>
<dbReference type="SUPFAM" id="SSF53850">
    <property type="entry name" value="Periplasmic binding protein-like II"/>
    <property type="match status" value="1"/>
</dbReference>
<dbReference type="RefSeq" id="WP_088525965.1">
    <property type="nucleotide sequence ID" value="NZ_NGUP01000004.1"/>
</dbReference>
<dbReference type="OrthoDB" id="8678477at2"/>
<evidence type="ECO:0000256" key="1">
    <source>
        <dbReference type="ARBA" id="ARBA00006987"/>
    </source>
</evidence>
<dbReference type="EMBL" id="NGUP01000004">
    <property type="protein sequence ID" value="OWS69086.1"/>
    <property type="molecule type" value="Genomic_DNA"/>
</dbReference>
<evidence type="ECO:0000313" key="3">
    <source>
        <dbReference type="Proteomes" id="UP000197528"/>
    </source>
</evidence>
<dbReference type="Pfam" id="PF03401">
    <property type="entry name" value="TctC"/>
    <property type="match status" value="1"/>
</dbReference>
<dbReference type="InterPro" id="IPR005064">
    <property type="entry name" value="BUG"/>
</dbReference>
<dbReference type="PANTHER" id="PTHR42928">
    <property type="entry name" value="TRICARBOXYLATE-BINDING PROTEIN"/>
    <property type="match status" value="1"/>
</dbReference>
<protein>
    <submittedName>
        <fullName evidence="2">LacI family transcriptional regulator</fullName>
    </submittedName>
</protein>
<dbReference type="Gene3D" id="3.40.190.10">
    <property type="entry name" value="Periplasmic binding protein-like II"/>
    <property type="match status" value="1"/>
</dbReference>
<dbReference type="Gene3D" id="3.40.190.150">
    <property type="entry name" value="Bordetella uptake gene, domain 1"/>
    <property type="match status" value="1"/>
</dbReference>
<dbReference type="PIRSF" id="PIRSF017082">
    <property type="entry name" value="YflP"/>
    <property type="match status" value="1"/>
</dbReference>
<reference evidence="2 3" key="1">
    <citation type="submission" date="2017-05" db="EMBL/GenBank/DDBJ databases">
        <title>Genome of Polynucleobacter sp. MWH-Feld-100.</title>
        <authorList>
            <person name="Hahn M.W."/>
        </authorList>
    </citation>
    <scope>NUCLEOTIDE SEQUENCE [LARGE SCALE GENOMIC DNA]</scope>
    <source>
        <strain evidence="2 3">MWH-Feld-100</strain>
    </source>
</reference>
<keyword evidence="3" id="KW-1185">Reference proteome</keyword>
<name>A0A254PUX2_9BURK</name>